<dbReference type="GO" id="GO:0004725">
    <property type="term" value="F:protein tyrosine phosphatase activity"/>
    <property type="evidence" value="ECO:0007669"/>
    <property type="project" value="InterPro"/>
</dbReference>
<name>A0A8S3QYK2_MYTED</name>
<dbReference type="InterPro" id="IPR029021">
    <property type="entry name" value="Prot-tyrosine_phosphatase-like"/>
</dbReference>
<organism evidence="3 4">
    <name type="scientific">Mytilus edulis</name>
    <name type="common">Blue mussel</name>
    <dbReference type="NCBI Taxonomy" id="6550"/>
    <lineage>
        <taxon>Eukaryota</taxon>
        <taxon>Metazoa</taxon>
        <taxon>Spiralia</taxon>
        <taxon>Lophotrochozoa</taxon>
        <taxon>Mollusca</taxon>
        <taxon>Bivalvia</taxon>
        <taxon>Autobranchia</taxon>
        <taxon>Pteriomorphia</taxon>
        <taxon>Mytilida</taxon>
        <taxon>Mytiloidea</taxon>
        <taxon>Mytilidae</taxon>
        <taxon>Mytilinae</taxon>
        <taxon>Mytilus</taxon>
    </lineage>
</organism>
<dbReference type="SMART" id="SM00194">
    <property type="entry name" value="PTPc"/>
    <property type="match status" value="1"/>
</dbReference>
<evidence type="ECO:0000259" key="1">
    <source>
        <dbReference type="PROSITE" id="PS50055"/>
    </source>
</evidence>
<dbReference type="InterPro" id="IPR000387">
    <property type="entry name" value="Tyr_Pase_dom"/>
</dbReference>
<proteinExistence type="predicted"/>
<evidence type="ECO:0000313" key="4">
    <source>
        <dbReference type="Proteomes" id="UP000683360"/>
    </source>
</evidence>
<dbReference type="PANTHER" id="PTHR19134:SF561">
    <property type="entry name" value="PROTEIN TYROSINE PHOSPHATASE 36E, ISOFORM A"/>
    <property type="match status" value="1"/>
</dbReference>
<feature type="domain" description="Tyrosine specific protein phosphatases" evidence="2">
    <location>
        <begin position="107"/>
        <end position="181"/>
    </location>
</feature>
<reference evidence="3" key="1">
    <citation type="submission" date="2021-03" db="EMBL/GenBank/DDBJ databases">
        <authorList>
            <person name="Bekaert M."/>
        </authorList>
    </citation>
    <scope>NUCLEOTIDE SEQUENCE</scope>
</reference>
<dbReference type="SUPFAM" id="SSF52799">
    <property type="entry name" value="(Phosphotyrosine protein) phosphatases II"/>
    <property type="match status" value="1"/>
</dbReference>
<dbReference type="AlphaFoldDB" id="A0A8S3QYK2"/>
<comment type="caution">
    <text evidence="3">The sequence shown here is derived from an EMBL/GenBank/DDBJ whole genome shotgun (WGS) entry which is preliminary data.</text>
</comment>
<dbReference type="PROSITE" id="PS50055">
    <property type="entry name" value="TYR_PHOSPHATASE_PTP"/>
    <property type="match status" value="1"/>
</dbReference>
<accession>A0A8S3QYK2</accession>
<gene>
    <name evidence="3" type="ORF">MEDL_16141</name>
</gene>
<feature type="domain" description="Tyrosine-protein phosphatase" evidence="1">
    <location>
        <begin position="1"/>
        <end position="190"/>
    </location>
</feature>
<dbReference type="PANTHER" id="PTHR19134">
    <property type="entry name" value="RECEPTOR-TYPE TYROSINE-PROTEIN PHOSPHATASE"/>
    <property type="match status" value="1"/>
</dbReference>
<evidence type="ECO:0000313" key="3">
    <source>
        <dbReference type="EMBL" id="CAG2201528.1"/>
    </source>
</evidence>
<dbReference type="InterPro" id="IPR003595">
    <property type="entry name" value="Tyr_Pase_cat"/>
</dbReference>
<protein>
    <submittedName>
        <fullName evidence="3">Uncharacterized protein</fullName>
    </submittedName>
</protein>
<dbReference type="Gene3D" id="3.90.190.10">
    <property type="entry name" value="Protein tyrosine phosphatase superfamily"/>
    <property type="match status" value="1"/>
</dbReference>
<dbReference type="InterPro" id="IPR050348">
    <property type="entry name" value="Protein-Tyr_Phosphatase"/>
</dbReference>
<dbReference type="OrthoDB" id="6407541at2759"/>
<dbReference type="Proteomes" id="UP000683360">
    <property type="component" value="Unassembled WGS sequence"/>
</dbReference>
<sequence>MITTPVLLFYWTHLMKSMRIEISEVLRERKSEVTITFSVYFKDAPLWSKTEKLLEFEKFDIELDNDQTPREVQLSIVHRANKHDKRSIHVFSAKECKSGNSFLPTTADMLVLLQRVIDQRKHQTGPVTVVCSNGATTSGLFVALSLILEKMKIDDQVDVFQVIRTIQLRRPEFVTNFDQYEYCYKCIKDLLEGQSVYANL</sequence>
<dbReference type="SMART" id="SM00404">
    <property type="entry name" value="PTPc_motif"/>
    <property type="match status" value="1"/>
</dbReference>
<evidence type="ECO:0000259" key="2">
    <source>
        <dbReference type="PROSITE" id="PS50056"/>
    </source>
</evidence>
<dbReference type="Pfam" id="PF00102">
    <property type="entry name" value="Y_phosphatase"/>
    <property type="match status" value="1"/>
</dbReference>
<keyword evidence="4" id="KW-1185">Reference proteome</keyword>
<dbReference type="InterPro" id="IPR000242">
    <property type="entry name" value="PTP_cat"/>
</dbReference>
<dbReference type="PROSITE" id="PS50056">
    <property type="entry name" value="TYR_PHOSPHATASE_2"/>
    <property type="match status" value="1"/>
</dbReference>
<dbReference type="EMBL" id="CAJPWZ010000853">
    <property type="protein sequence ID" value="CAG2201528.1"/>
    <property type="molecule type" value="Genomic_DNA"/>
</dbReference>
<dbReference type="PRINTS" id="PR00700">
    <property type="entry name" value="PRTYPHPHTASE"/>
</dbReference>